<feature type="signal peptide" evidence="1">
    <location>
        <begin position="1"/>
        <end position="22"/>
    </location>
</feature>
<protein>
    <submittedName>
        <fullName evidence="2">Uncharacterized protein</fullName>
    </submittedName>
</protein>
<reference evidence="2 3" key="1">
    <citation type="journal article" date="2021" name="bioRxiv">
        <title>Chromosome-scale and haplotype-resolved genome assembly of a tetraploid potato cultivar.</title>
        <authorList>
            <person name="Sun H."/>
            <person name="Jiao W.-B."/>
            <person name="Krause K."/>
            <person name="Campoy J.A."/>
            <person name="Goel M."/>
            <person name="Folz-Donahue K."/>
            <person name="Kukat C."/>
            <person name="Huettel B."/>
            <person name="Schneeberger K."/>
        </authorList>
    </citation>
    <scope>NUCLEOTIDE SEQUENCE [LARGE SCALE GENOMIC DNA]</scope>
    <source>
        <strain evidence="2">SolTubOtavaFocal</strain>
        <tissue evidence="2">Leaves</tissue>
    </source>
</reference>
<evidence type="ECO:0000313" key="3">
    <source>
        <dbReference type="Proteomes" id="UP000826656"/>
    </source>
</evidence>
<dbReference type="Proteomes" id="UP000826656">
    <property type="component" value="Unassembled WGS sequence"/>
</dbReference>
<feature type="chain" id="PRO_5045594314" evidence="1">
    <location>
        <begin position="23"/>
        <end position="94"/>
    </location>
</feature>
<sequence>MTENTTFPFVLLLPLNSELAASEWSRLRQNTYKARQNRKWERGKGTGSPLASCGGLKTVELELIGATSSSPEQRRKLLLAACLVSGDDGYFMIC</sequence>
<organism evidence="2 3">
    <name type="scientific">Solanum tuberosum</name>
    <name type="common">Potato</name>
    <dbReference type="NCBI Taxonomy" id="4113"/>
    <lineage>
        <taxon>Eukaryota</taxon>
        <taxon>Viridiplantae</taxon>
        <taxon>Streptophyta</taxon>
        <taxon>Embryophyta</taxon>
        <taxon>Tracheophyta</taxon>
        <taxon>Spermatophyta</taxon>
        <taxon>Magnoliopsida</taxon>
        <taxon>eudicotyledons</taxon>
        <taxon>Gunneridae</taxon>
        <taxon>Pentapetalae</taxon>
        <taxon>asterids</taxon>
        <taxon>lamiids</taxon>
        <taxon>Solanales</taxon>
        <taxon>Solanaceae</taxon>
        <taxon>Solanoideae</taxon>
        <taxon>Solaneae</taxon>
        <taxon>Solanum</taxon>
    </lineage>
</organism>
<proteinExistence type="predicted"/>
<keyword evidence="3" id="KW-1185">Reference proteome</keyword>
<accession>A0ABQ7VYR0</accession>
<evidence type="ECO:0000313" key="2">
    <source>
        <dbReference type="EMBL" id="KAH0772905.1"/>
    </source>
</evidence>
<evidence type="ECO:0000256" key="1">
    <source>
        <dbReference type="SAM" id="SignalP"/>
    </source>
</evidence>
<keyword evidence="1" id="KW-0732">Signal</keyword>
<gene>
    <name evidence="2" type="ORF">KY290_010042</name>
</gene>
<comment type="caution">
    <text evidence="2">The sequence shown here is derived from an EMBL/GenBank/DDBJ whole genome shotgun (WGS) entry which is preliminary data.</text>
</comment>
<dbReference type="EMBL" id="JAIVGD010000005">
    <property type="protein sequence ID" value="KAH0772905.1"/>
    <property type="molecule type" value="Genomic_DNA"/>
</dbReference>
<name>A0ABQ7VYR0_SOLTU</name>